<protein>
    <submittedName>
        <fullName evidence="7">Lysylphosphatidylglycerol synthase domain-containing protein</fullName>
    </submittedName>
</protein>
<comment type="caution">
    <text evidence="7">The sequence shown here is derived from an EMBL/GenBank/DDBJ whole genome shotgun (WGS) entry which is preliminary data.</text>
</comment>
<evidence type="ECO:0000313" key="7">
    <source>
        <dbReference type="EMBL" id="GAA3136538.1"/>
    </source>
</evidence>
<dbReference type="PANTHER" id="PTHR39087:SF2">
    <property type="entry name" value="UPF0104 MEMBRANE PROTEIN MJ1595"/>
    <property type="match status" value="1"/>
</dbReference>
<dbReference type="PANTHER" id="PTHR39087">
    <property type="entry name" value="UPF0104 MEMBRANE PROTEIN MJ1595"/>
    <property type="match status" value="1"/>
</dbReference>
<evidence type="ECO:0000313" key="8">
    <source>
        <dbReference type="Proteomes" id="UP001500893"/>
    </source>
</evidence>
<dbReference type="Proteomes" id="UP001500893">
    <property type="component" value="Unassembled WGS sequence"/>
</dbReference>
<accession>A0ABP6N6M0</accession>
<feature type="transmembrane region" description="Helical" evidence="6">
    <location>
        <begin position="263"/>
        <end position="282"/>
    </location>
</feature>
<gene>
    <name evidence="7" type="ORF">GCM10010521_23380</name>
</gene>
<dbReference type="RefSeq" id="WP_345049814.1">
    <property type="nucleotide sequence ID" value="NZ_BAAAVM010000027.1"/>
</dbReference>
<keyword evidence="5 6" id="KW-0472">Membrane</keyword>
<feature type="transmembrane region" description="Helical" evidence="6">
    <location>
        <begin position="160"/>
        <end position="178"/>
    </location>
</feature>
<feature type="transmembrane region" description="Helical" evidence="6">
    <location>
        <begin position="204"/>
        <end position="224"/>
    </location>
</feature>
<keyword evidence="8" id="KW-1185">Reference proteome</keyword>
<proteinExistence type="predicted"/>
<evidence type="ECO:0000256" key="4">
    <source>
        <dbReference type="ARBA" id="ARBA00022989"/>
    </source>
</evidence>
<name>A0ABP6N6M0_9ACTN</name>
<sequence length="310" mass="31005">MTTPSLAHPFASRRTCWHTAVSLLVLLIGAVLAVRNRQVLDAGTDQLAAADRGWLALAVTAACATWACAALAQQGAVAAPLPATRLTAAQFAASAANHVLPAGLGANTVNWRFLSRCGLTPAATATALALKAAANAASRVALIAGLAVACPGVLRLPHLPAATCALALLPGALLVRPLRLRVRALLRVAGAEVRAVHAHPGRASALWGGSFAFAAAHALTVYAVAHALALPLPLAGVALAYLAASGAAVLLPSPGGLGSLDAALALALVAVGAPGSTAASVVIGYRLLTSWLPLVPGLVVLVLLARRKVL</sequence>
<keyword evidence="3 6" id="KW-0812">Transmembrane</keyword>
<reference evidence="8" key="1">
    <citation type="journal article" date="2019" name="Int. J. Syst. Evol. Microbiol.">
        <title>The Global Catalogue of Microorganisms (GCM) 10K type strain sequencing project: providing services to taxonomists for standard genome sequencing and annotation.</title>
        <authorList>
            <consortium name="The Broad Institute Genomics Platform"/>
            <consortium name="The Broad Institute Genome Sequencing Center for Infectious Disease"/>
            <person name="Wu L."/>
            <person name="Ma J."/>
        </authorList>
    </citation>
    <scope>NUCLEOTIDE SEQUENCE [LARGE SCALE GENOMIC DNA]</scope>
    <source>
        <strain evidence="8">JCM 11574</strain>
    </source>
</reference>
<dbReference type="InterPro" id="IPR022791">
    <property type="entry name" value="L-PG_synthase/AglD"/>
</dbReference>
<keyword evidence="2" id="KW-1003">Cell membrane</keyword>
<evidence type="ECO:0000256" key="3">
    <source>
        <dbReference type="ARBA" id="ARBA00022692"/>
    </source>
</evidence>
<keyword evidence="4 6" id="KW-1133">Transmembrane helix</keyword>
<evidence type="ECO:0000256" key="2">
    <source>
        <dbReference type="ARBA" id="ARBA00022475"/>
    </source>
</evidence>
<evidence type="ECO:0000256" key="1">
    <source>
        <dbReference type="ARBA" id="ARBA00004651"/>
    </source>
</evidence>
<comment type="subcellular location">
    <subcellularLocation>
        <location evidence="1">Cell membrane</location>
        <topology evidence="1">Multi-pass membrane protein</topology>
    </subcellularLocation>
</comment>
<evidence type="ECO:0000256" key="6">
    <source>
        <dbReference type="SAM" id="Phobius"/>
    </source>
</evidence>
<feature type="transmembrane region" description="Helical" evidence="6">
    <location>
        <begin position="15"/>
        <end position="34"/>
    </location>
</feature>
<organism evidence="7 8">
    <name type="scientific">Streptomyces rameus</name>
    <dbReference type="NCBI Taxonomy" id="68261"/>
    <lineage>
        <taxon>Bacteria</taxon>
        <taxon>Bacillati</taxon>
        <taxon>Actinomycetota</taxon>
        <taxon>Actinomycetes</taxon>
        <taxon>Kitasatosporales</taxon>
        <taxon>Streptomycetaceae</taxon>
        <taxon>Streptomyces</taxon>
    </lineage>
</organism>
<dbReference type="Pfam" id="PF03706">
    <property type="entry name" value="LPG_synthase_TM"/>
    <property type="match status" value="1"/>
</dbReference>
<feature type="transmembrane region" description="Helical" evidence="6">
    <location>
        <begin position="54"/>
        <end position="72"/>
    </location>
</feature>
<feature type="transmembrane region" description="Helical" evidence="6">
    <location>
        <begin position="136"/>
        <end position="154"/>
    </location>
</feature>
<dbReference type="EMBL" id="BAAAVM010000027">
    <property type="protein sequence ID" value="GAA3136538.1"/>
    <property type="molecule type" value="Genomic_DNA"/>
</dbReference>
<feature type="transmembrane region" description="Helical" evidence="6">
    <location>
        <begin position="230"/>
        <end position="251"/>
    </location>
</feature>
<feature type="transmembrane region" description="Helical" evidence="6">
    <location>
        <begin position="288"/>
        <end position="305"/>
    </location>
</feature>
<evidence type="ECO:0000256" key="5">
    <source>
        <dbReference type="ARBA" id="ARBA00023136"/>
    </source>
</evidence>